<protein>
    <submittedName>
        <fullName evidence="1">Uncharacterized protein</fullName>
    </submittedName>
</protein>
<dbReference type="Proteomes" id="UP000188268">
    <property type="component" value="Unassembled WGS sequence"/>
</dbReference>
<comment type="caution">
    <text evidence="1">The sequence shown here is derived from an EMBL/GenBank/DDBJ whole genome shotgun (WGS) entry which is preliminary data.</text>
</comment>
<accession>A0A1R3ITE4</accession>
<reference evidence="1 2" key="1">
    <citation type="submission" date="2013-09" db="EMBL/GenBank/DDBJ databases">
        <title>Corchorus capsularis genome sequencing.</title>
        <authorList>
            <person name="Alam M."/>
            <person name="Haque M.S."/>
            <person name="Islam M.S."/>
            <person name="Emdad E.M."/>
            <person name="Islam M.M."/>
            <person name="Ahmed B."/>
            <person name="Halim A."/>
            <person name="Hossen Q.M.M."/>
            <person name="Hossain M.Z."/>
            <person name="Ahmed R."/>
            <person name="Khan M.M."/>
            <person name="Islam R."/>
            <person name="Rashid M.M."/>
            <person name="Khan S.A."/>
            <person name="Rahman M.S."/>
            <person name="Alam M."/>
        </authorList>
    </citation>
    <scope>NUCLEOTIDE SEQUENCE [LARGE SCALE GENOMIC DNA]</scope>
    <source>
        <strain evidence="2">cv. CVL-1</strain>
        <tissue evidence="1">Whole seedling</tissue>
    </source>
</reference>
<dbReference type="Gramene" id="OMO85790">
    <property type="protein sequence ID" value="OMO85790"/>
    <property type="gene ID" value="CCACVL1_10001"/>
</dbReference>
<name>A0A1R3ITE4_COCAP</name>
<organism evidence="1 2">
    <name type="scientific">Corchorus capsularis</name>
    <name type="common">Jute</name>
    <dbReference type="NCBI Taxonomy" id="210143"/>
    <lineage>
        <taxon>Eukaryota</taxon>
        <taxon>Viridiplantae</taxon>
        <taxon>Streptophyta</taxon>
        <taxon>Embryophyta</taxon>
        <taxon>Tracheophyta</taxon>
        <taxon>Spermatophyta</taxon>
        <taxon>Magnoliopsida</taxon>
        <taxon>eudicotyledons</taxon>
        <taxon>Gunneridae</taxon>
        <taxon>Pentapetalae</taxon>
        <taxon>rosids</taxon>
        <taxon>malvids</taxon>
        <taxon>Malvales</taxon>
        <taxon>Malvaceae</taxon>
        <taxon>Grewioideae</taxon>
        <taxon>Apeibeae</taxon>
        <taxon>Corchorus</taxon>
    </lineage>
</organism>
<dbReference type="EMBL" id="AWWV01009557">
    <property type="protein sequence ID" value="OMO85790.1"/>
    <property type="molecule type" value="Genomic_DNA"/>
</dbReference>
<gene>
    <name evidence="1" type="ORF">CCACVL1_10001</name>
</gene>
<dbReference type="AlphaFoldDB" id="A0A1R3ITE4"/>
<sequence>MAHEEVNMTPIETDGEENDVQVISQDDSKIWSLEEEKILIECMSNPENNFPMPPIGKYYLVNSGYTNNLMFEEFGRDDLIIDEDETLRATTSQNHVEVNVTASQLQQMARVRDEIATQLWENSQNT</sequence>
<keyword evidence="2" id="KW-1185">Reference proteome</keyword>
<proteinExistence type="predicted"/>
<evidence type="ECO:0000313" key="2">
    <source>
        <dbReference type="Proteomes" id="UP000188268"/>
    </source>
</evidence>
<evidence type="ECO:0000313" key="1">
    <source>
        <dbReference type="EMBL" id="OMO85790.1"/>
    </source>
</evidence>